<reference evidence="8 9" key="1">
    <citation type="journal article" date="2018" name="Nat. Biotechnol.">
        <title>A standardized bacterial taxonomy based on genome phylogeny substantially revises the tree of life.</title>
        <authorList>
            <person name="Parks D.H."/>
            <person name="Chuvochina M."/>
            <person name="Waite D.W."/>
            <person name="Rinke C."/>
            <person name="Skarshewski A."/>
            <person name="Chaumeil P.A."/>
            <person name="Hugenholtz P."/>
        </authorList>
    </citation>
    <scope>NUCLEOTIDE SEQUENCE [LARGE SCALE GENOMIC DNA]</scope>
    <source>
        <strain evidence="8">UBA9956</strain>
    </source>
</reference>
<feature type="domain" description="Metalloprotease TldD/E C-terminal" evidence="6">
    <location>
        <begin position="248"/>
        <end position="475"/>
    </location>
</feature>
<dbReference type="InterPro" id="IPR045569">
    <property type="entry name" value="Metalloprtase-TldD/E_C"/>
</dbReference>
<evidence type="ECO:0000259" key="6">
    <source>
        <dbReference type="Pfam" id="PF19289"/>
    </source>
</evidence>
<dbReference type="GO" id="GO:0006508">
    <property type="term" value="P:proteolysis"/>
    <property type="evidence" value="ECO:0007669"/>
    <property type="project" value="UniProtKB-KW"/>
</dbReference>
<organism evidence="8 9">
    <name type="scientific">candidate division WOR-3 bacterium</name>
    <dbReference type="NCBI Taxonomy" id="2052148"/>
    <lineage>
        <taxon>Bacteria</taxon>
        <taxon>Bacteria division WOR-3</taxon>
    </lineage>
</organism>
<dbReference type="InterPro" id="IPR036059">
    <property type="entry name" value="TldD/PmbA_sf"/>
</dbReference>
<dbReference type="PANTHER" id="PTHR30624">
    <property type="entry name" value="UNCHARACTERIZED PROTEIN TLDD AND PMBA"/>
    <property type="match status" value="1"/>
</dbReference>
<accession>A0A350HCA9</accession>
<protein>
    <submittedName>
        <fullName evidence="8">Peptidase C69</fullName>
    </submittedName>
</protein>
<dbReference type="Pfam" id="PF19289">
    <property type="entry name" value="PmbA_TldD_3rd"/>
    <property type="match status" value="1"/>
</dbReference>
<gene>
    <name evidence="8" type="ORF">DCW38_08375</name>
</gene>
<dbReference type="Proteomes" id="UP000264062">
    <property type="component" value="Unassembled WGS sequence"/>
</dbReference>
<keyword evidence="4" id="KW-0482">Metalloprotease</keyword>
<evidence type="ECO:0000313" key="8">
    <source>
        <dbReference type="EMBL" id="HAV93175.1"/>
    </source>
</evidence>
<dbReference type="InterPro" id="IPR035068">
    <property type="entry name" value="TldD/PmbA_N"/>
</dbReference>
<evidence type="ECO:0000313" key="9">
    <source>
        <dbReference type="Proteomes" id="UP000264062"/>
    </source>
</evidence>
<dbReference type="GO" id="GO:0008237">
    <property type="term" value="F:metallopeptidase activity"/>
    <property type="evidence" value="ECO:0007669"/>
    <property type="project" value="UniProtKB-KW"/>
</dbReference>
<evidence type="ECO:0000256" key="4">
    <source>
        <dbReference type="ARBA" id="ARBA00023049"/>
    </source>
</evidence>
<keyword evidence="3" id="KW-0378">Hydrolase</keyword>
<dbReference type="Pfam" id="PF01523">
    <property type="entry name" value="PmbA_TldD_1st"/>
    <property type="match status" value="1"/>
</dbReference>
<dbReference type="InterPro" id="IPR045570">
    <property type="entry name" value="Metalloprtase-TldD/E_cen_dom"/>
</dbReference>
<feature type="domain" description="Metalloprotease TldD/E N-terminal" evidence="5">
    <location>
        <begin position="20"/>
        <end position="83"/>
    </location>
</feature>
<comment type="similarity">
    <text evidence="1">Belongs to the peptidase U62 family.</text>
</comment>
<proteinExistence type="inferred from homology"/>
<name>A0A350HCA9_UNCW3</name>
<feature type="domain" description="Metalloprotease TldD/E central" evidence="7">
    <location>
        <begin position="113"/>
        <end position="225"/>
    </location>
</feature>
<dbReference type="InterPro" id="IPR051463">
    <property type="entry name" value="Peptidase_U62_metallo"/>
</dbReference>
<dbReference type="EMBL" id="DMZY01000250">
    <property type="protein sequence ID" value="HAV93175.1"/>
    <property type="molecule type" value="Genomic_DNA"/>
</dbReference>
<evidence type="ECO:0000256" key="1">
    <source>
        <dbReference type="ARBA" id="ARBA00005836"/>
    </source>
</evidence>
<keyword evidence="2" id="KW-0645">Protease</keyword>
<dbReference type="Pfam" id="PF19290">
    <property type="entry name" value="PmbA_TldD_2nd"/>
    <property type="match status" value="1"/>
</dbReference>
<dbReference type="GO" id="GO:0005829">
    <property type="term" value="C:cytosol"/>
    <property type="evidence" value="ECO:0007669"/>
    <property type="project" value="TreeGrafter"/>
</dbReference>
<evidence type="ECO:0000259" key="7">
    <source>
        <dbReference type="Pfam" id="PF19290"/>
    </source>
</evidence>
<comment type="caution">
    <text evidence="8">The sequence shown here is derived from an EMBL/GenBank/DDBJ whole genome shotgun (WGS) entry which is preliminary data.</text>
</comment>
<evidence type="ECO:0000256" key="2">
    <source>
        <dbReference type="ARBA" id="ARBA00022670"/>
    </source>
</evidence>
<dbReference type="FunFam" id="3.30.2290.10:FF:000003">
    <property type="entry name" value="Zinc-dependent protease, TldD/PmbA family"/>
    <property type="match status" value="1"/>
</dbReference>
<sequence>MFKLGNLAIDTAKHYGADYADIRIIETKNEDLNVRNAKVSADYSQTLGFGIRVLYRGSWGFASSDTLTAEEVKRIAKEAVLIAKASSSLQTAKVKWAKEQSYKDHWFTPALKNPFRIPLERKLELMLSIDEILRKKPEIKVSTVEMSFQNIRKWFVNSEDSEILQDLLRSGAGYSVTSIGNNDMQVRSYPASFGGQYYSGGYEIIEQMELFQNAERIRDEAIALLTADECQEKTSDLIIGGSQMVLQIHESVGHATELDRVLGYEANYAGTSFATLEKYKKFKYGSPIVNLFADSTIPLGLATHGYDDDGVRAQRWDIVKNGTLTGYMTNRELAHKIGDTRSRGCSRSQGFSSIPIIRIANLSLAPGEWELDDLIKDTKNGVYMDTNKSWSIDQMRLNFQFGCEIGYEIKNGKKGKMLKNCSYQDITPEFWGKCDAICNENYWDLWGVINCGKGQPGQSAEMSHGSAPARFKKVKIGIGNKK</sequence>
<evidence type="ECO:0000256" key="3">
    <source>
        <dbReference type="ARBA" id="ARBA00022801"/>
    </source>
</evidence>
<dbReference type="InterPro" id="IPR002510">
    <property type="entry name" value="Metalloprtase-TldD/E_N"/>
</dbReference>
<dbReference type="Gene3D" id="3.30.2290.10">
    <property type="entry name" value="PmbA/TldD superfamily"/>
    <property type="match status" value="1"/>
</dbReference>
<evidence type="ECO:0000259" key="5">
    <source>
        <dbReference type="Pfam" id="PF01523"/>
    </source>
</evidence>
<dbReference type="SUPFAM" id="SSF111283">
    <property type="entry name" value="Putative modulator of DNA gyrase, PmbA/TldD"/>
    <property type="match status" value="1"/>
</dbReference>
<dbReference type="AlphaFoldDB" id="A0A350HCA9"/>
<dbReference type="PANTHER" id="PTHR30624:SF10">
    <property type="entry name" value="CONSERVED PROTEIN"/>
    <property type="match status" value="1"/>
</dbReference>